<keyword evidence="4" id="KW-1133">Transmembrane helix</keyword>
<protein>
    <recommendedName>
        <fullName evidence="8">LemA family protein</fullName>
    </recommendedName>
</protein>
<evidence type="ECO:0000256" key="1">
    <source>
        <dbReference type="ARBA" id="ARBA00004167"/>
    </source>
</evidence>
<dbReference type="KEGG" id="dia:Dtpsy_3244"/>
<dbReference type="GO" id="GO:0016020">
    <property type="term" value="C:membrane"/>
    <property type="evidence" value="ECO:0007669"/>
    <property type="project" value="UniProtKB-SubCell"/>
</dbReference>
<evidence type="ECO:0000256" key="3">
    <source>
        <dbReference type="ARBA" id="ARBA00022692"/>
    </source>
</evidence>
<evidence type="ECO:0000256" key="2">
    <source>
        <dbReference type="ARBA" id="ARBA00008854"/>
    </source>
</evidence>
<accession>A0A9J9Q9F7</accession>
<comment type="subcellular location">
    <subcellularLocation>
        <location evidence="1">Membrane</location>
        <topology evidence="1">Single-pass membrane protein</topology>
    </subcellularLocation>
</comment>
<gene>
    <name evidence="6" type="ordered locus">Dtpsy_3244</name>
</gene>
<dbReference type="Gene3D" id="1.20.1440.20">
    <property type="entry name" value="LemA-like domain"/>
    <property type="match status" value="1"/>
</dbReference>
<dbReference type="PANTHER" id="PTHR34478">
    <property type="entry name" value="PROTEIN LEMA"/>
    <property type="match status" value="1"/>
</dbReference>
<reference evidence="6 7" key="1">
    <citation type="journal article" date="2010" name="J. Bacteriol.">
        <title>Completed genome sequence of the anaerobic iron-oxidizing bacterium Acidovorax ebreus strain TPSY.</title>
        <authorList>
            <person name="Byrne-Bailey K.G."/>
            <person name="Weber K.A."/>
            <person name="Chair A.H."/>
            <person name="Bose S."/>
            <person name="Knox T."/>
            <person name="Spanbauer T.L."/>
            <person name="Chertkov O."/>
            <person name="Coates J.D."/>
        </authorList>
    </citation>
    <scope>NUCLEOTIDE SEQUENCE [LARGE SCALE GENOMIC DNA]</scope>
    <source>
        <strain evidence="6 7">TPSY</strain>
    </source>
</reference>
<name>A0A9J9Q9F7_ACIET</name>
<evidence type="ECO:0000313" key="7">
    <source>
        <dbReference type="Proteomes" id="UP000000450"/>
    </source>
</evidence>
<keyword evidence="3" id="KW-0812">Transmembrane</keyword>
<keyword evidence="7" id="KW-1185">Reference proteome</keyword>
<dbReference type="SUPFAM" id="SSF140478">
    <property type="entry name" value="LemA-like"/>
    <property type="match status" value="1"/>
</dbReference>
<proteinExistence type="inferred from homology"/>
<dbReference type="Proteomes" id="UP000000450">
    <property type="component" value="Chromosome"/>
</dbReference>
<evidence type="ECO:0000313" key="6">
    <source>
        <dbReference type="EMBL" id="ACM34673.1"/>
    </source>
</evidence>
<sequence>MNMLTTWILLALFLFWAVGAYNRLIRLRSAALQAFGGLDTHMVRWIALLGEYEAAHGAPGAVQAIVGDEPAPAAGAHDAHAALWAAATQLGASLAVARARPLDSGAAAALAAASQVLENAWQTVVREAAQVSEGVAPPALAPWVVRREQVALHSDEARRLFNDAVAQYNHAIAQFPASLLAWLFGFKKAQTL</sequence>
<comment type="similarity">
    <text evidence="2">Belongs to the LemA family.</text>
</comment>
<evidence type="ECO:0008006" key="8">
    <source>
        <dbReference type="Google" id="ProtNLM"/>
    </source>
</evidence>
<keyword evidence="5" id="KW-0472">Membrane</keyword>
<evidence type="ECO:0000256" key="5">
    <source>
        <dbReference type="ARBA" id="ARBA00023136"/>
    </source>
</evidence>
<dbReference type="EMBL" id="CP001392">
    <property type="protein sequence ID" value="ACM34673.1"/>
    <property type="molecule type" value="Genomic_DNA"/>
</dbReference>
<dbReference type="InterPro" id="IPR007156">
    <property type="entry name" value="MamQ_LemA"/>
</dbReference>
<dbReference type="AlphaFoldDB" id="A0A9J9Q9F7"/>
<dbReference type="Pfam" id="PF04011">
    <property type="entry name" value="LemA"/>
    <property type="match status" value="1"/>
</dbReference>
<dbReference type="InterPro" id="IPR023353">
    <property type="entry name" value="LemA-like_dom_sf"/>
</dbReference>
<dbReference type="PANTHER" id="PTHR34478:SF1">
    <property type="entry name" value="PROTEIN LEMA"/>
    <property type="match status" value="1"/>
</dbReference>
<evidence type="ECO:0000256" key="4">
    <source>
        <dbReference type="ARBA" id="ARBA00022989"/>
    </source>
</evidence>
<organism evidence="6 7">
    <name type="scientific">Acidovorax ebreus (strain TPSY)</name>
    <name type="common">Diaphorobacter sp. (strain TPSY)</name>
    <dbReference type="NCBI Taxonomy" id="535289"/>
    <lineage>
        <taxon>Bacteria</taxon>
        <taxon>Pseudomonadati</taxon>
        <taxon>Pseudomonadota</taxon>
        <taxon>Betaproteobacteria</taxon>
        <taxon>Burkholderiales</taxon>
        <taxon>Comamonadaceae</taxon>
        <taxon>Diaphorobacter</taxon>
    </lineage>
</organism>